<feature type="transmembrane region" description="Helical" evidence="8">
    <location>
        <begin position="7"/>
        <end position="34"/>
    </location>
</feature>
<dbReference type="RefSeq" id="WP_132221980.1">
    <property type="nucleotide sequence ID" value="NZ_SMGO01000001.1"/>
</dbReference>
<dbReference type="NCBIfam" id="TIGR00706">
    <property type="entry name" value="SppA_dom"/>
    <property type="match status" value="1"/>
</dbReference>
<sequence>MNSFFKYVLATIVGIIVAFFLIIFISLGIIGGLVHSINSDESVIVADNSVLTISIPYTIDERTNKGILNSISFAGLDNDRIGLNDILTRIKVAKTDDKIKGIYLDLSSVTSSFATLEEIRNALEDFKTSKKFVIAYSEYYSQSSYYLASTADKIYLYPEGLLEFTGLSSQSIFFKGALDKLGIEAQVIKVGTYKSAVEPYILDKMSAANKEQVTSFLGSIYSHYLDKISLSRKIPADSLFNIADKFKVQDAKDAVTYGLVDATKYKDEILAELKSRLKIEKDAKINSISIEDYNVTDQSLPKNSKDRIAVVYAVGEIVSGEGNDQQIGSEKISRAIRTVREDEKVKAVVLRVNSPGGSALASDVIWREVVLTKAVKPIVVSMGDLAASGGYYISAAADSIFAQPNTITGSIGVFGIIPNFQRFFNDKLGITFDVVKTAEFADLGAFNRPLTAQEESIIQQNVNKIYYTFTQNVADGRKKERSYIDSIGQGRVWTGTQAIELGLVDRIGGIEDAIKSAAKKANIQEYSLVNYPSQDDPLKALFNRSGRQISLWFTKQEMGLAFPVYQQVKETMQQSGIQARIPYTIDIK</sequence>
<feature type="active site" description="Nucleophile" evidence="7">
    <location>
        <position position="388"/>
    </location>
</feature>
<dbReference type="CDD" id="cd07023">
    <property type="entry name" value="S49_Sppa_N_C"/>
    <property type="match status" value="1"/>
</dbReference>
<feature type="domain" description="Peptidase S49" evidence="9">
    <location>
        <begin position="373"/>
        <end position="523"/>
    </location>
</feature>
<evidence type="ECO:0000313" key="11">
    <source>
        <dbReference type="Proteomes" id="UP000294616"/>
    </source>
</evidence>
<comment type="subcellular location">
    <subcellularLocation>
        <location evidence="1">Membrane</location>
    </subcellularLocation>
</comment>
<evidence type="ECO:0000313" key="10">
    <source>
        <dbReference type="EMBL" id="TCK85627.1"/>
    </source>
</evidence>
<accession>A0A4R1M2I5</accession>
<dbReference type="PANTHER" id="PTHR33209:SF1">
    <property type="entry name" value="PEPTIDASE S49 DOMAIN-CONTAINING PROTEIN"/>
    <property type="match status" value="1"/>
</dbReference>
<dbReference type="Gene3D" id="3.90.226.10">
    <property type="entry name" value="2-enoyl-CoA Hydratase, Chain A, domain 1"/>
    <property type="match status" value="2"/>
</dbReference>
<evidence type="ECO:0000259" key="9">
    <source>
        <dbReference type="Pfam" id="PF01343"/>
    </source>
</evidence>
<dbReference type="InterPro" id="IPR002142">
    <property type="entry name" value="Peptidase_S49"/>
</dbReference>
<evidence type="ECO:0000256" key="2">
    <source>
        <dbReference type="ARBA" id="ARBA00008683"/>
    </source>
</evidence>
<evidence type="ECO:0000256" key="7">
    <source>
        <dbReference type="PIRSR" id="PIRSR001217-1"/>
    </source>
</evidence>
<dbReference type="Gene3D" id="6.20.330.10">
    <property type="match status" value="1"/>
</dbReference>
<evidence type="ECO:0000256" key="6">
    <source>
        <dbReference type="ARBA" id="ARBA00023136"/>
    </source>
</evidence>
<dbReference type="InterPro" id="IPR029045">
    <property type="entry name" value="ClpP/crotonase-like_dom_sf"/>
</dbReference>
<organism evidence="10 11">
    <name type="scientific">Albibacterium bauzanense</name>
    <dbReference type="NCBI Taxonomy" id="653929"/>
    <lineage>
        <taxon>Bacteria</taxon>
        <taxon>Pseudomonadati</taxon>
        <taxon>Bacteroidota</taxon>
        <taxon>Sphingobacteriia</taxon>
        <taxon>Sphingobacteriales</taxon>
        <taxon>Sphingobacteriaceae</taxon>
        <taxon>Albibacterium</taxon>
    </lineage>
</organism>
<protein>
    <submittedName>
        <fullName evidence="10">Protease-4</fullName>
    </submittedName>
</protein>
<dbReference type="PANTHER" id="PTHR33209">
    <property type="entry name" value="PROTEASE 4"/>
    <property type="match status" value="1"/>
</dbReference>
<comment type="similarity">
    <text evidence="2">Belongs to the peptidase S49 family.</text>
</comment>
<dbReference type="GO" id="GO:0016020">
    <property type="term" value="C:membrane"/>
    <property type="evidence" value="ECO:0007669"/>
    <property type="project" value="UniProtKB-SubCell"/>
</dbReference>
<keyword evidence="3 10" id="KW-0645">Protease</keyword>
<evidence type="ECO:0000256" key="4">
    <source>
        <dbReference type="ARBA" id="ARBA00022801"/>
    </source>
</evidence>
<keyword evidence="8" id="KW-1133">Transmembrane helix</keyword>
<evidence type="ECO:0000256" key="8">
    <source>
        <dbReference type="SAM" id="Phobius"/>
    </source>
</evidence>
<feature type="active site" description="Proton donor/acceptor" evidence="7">
    <location>
        <position position="194"/>
    </location>
</feature>
<reference evidence="10 11" key="1">
    <citation type="submission" date="2019-03" db="EMBL/GenBank/DDBJ databases">
        <title>Genomic Encyclopedia of Archaeal and Bacterial Type Strains, Phase II (KMG-II): from individual species to whole genera.</title>
        <authorList>
            <person name="Goeker M."/>
        </authorList>
    </citation>
    <scope>NUCLEOTIDE SEQUENCE [LARGE SCALE GENOMIC DNA]</scope>
    <source>
        <strain evidence="10 11">DSM 22554</strain>
    </source>
</reference>
<dbReference type="GO" id="GO:0006465">
    <property type="term" value="P:signal peptide processing"/>
    <property type="evidence" value="ECO:0007669"/>
    <property type="project" value="InterPro"/>
</dbReference>
<dbReference type="InterPro" id="IPR004635">
    <property type="entry name" value="Pept_S49_SppA"/>
</dbReference>
<keyword evidence="5" id="KW-0720">Serine protease</keyword>
<dbReference type="InterPro" id="IPR004634">
    <property type="entry name" value="Pept_S49_pIV"/>
</dbReference>
<dbReference type="OrthoDB" id="9764363at2"/>
<name>A0A4R1M2I5_9SPHI</name>
<dbReference type="NCBIfam" id="TIGR00705">
    <property type="entry name" value="SppA_67K"/>
    <property type="match status" value="1"/>
</dbReference>
<keyword evidence="6 8" id="KW-0472">Membrane</keyword>
<dbReference type="InterPro" id="IPR047217">
    <property type="entry name" value="S49_SppA_67K_type_N"/>
</dbReference>
<dbReference type="EMBL" id="SMGO01000001">
    <property type="protein sequence ID" value="TCK85627.1"/>
    <property type="molecule type" value="Genomic_DNA"/>
</dbReference>
<gene>
    <name evidence="10" type="ORF">C8N28_0939</name>
</gene>
<keyword evidence="11" id="KW-1185">Reference proteome</keyword>
<dbReference type="Pfam" id="PF01343">
    <property type="entry name" value="Peptidase_S49"/>
    <property type="match status" value="2"/>
</dbReference>
<comment type="caution">
    <text evidence="10">The sequence shown here is derived from an EMBL/GenBank/DDBJ whole genome shotgun (WGS) entry which is preliminary data.</text>
</comment>
<dbReference type="AlphaFoldDB" id="A0A4R1M2I5"/>
<dbReference type="SUPFAM" id="SSF52096">
    <property type="entry name" value="ClpP/crotonase"/>
    <property type="match status" value="2"/>
</dbReference>
<dbReference type="InterPro" id="IPR047272">
    <property type="entry name" value="S49_SppA_C"/>
</dbReference>
<feature type="domain" description="Peptidase S49" evidence="9">
    <location>
        <begin position="126"/>
        <end position="278"/>
    </location>
</feature>
<dbReference type="Proteomes" id="UP000294616">
    <property type="component" value="Unassembled WGS sequence"/>
</dbReference>
<dbReference type="PIRSF" id="PIRSF001217">
    <property type="entry name" value="Protease_4_SppA"/>
    <property type="match status" value="1"/>
</dbReference>
<keyword evidence="8" id="KW-0812">Transmembrane</keyword>
<keyword evidence="4" id="KW-0378">Hydrolase</keyword>
<dbReference type="GO" id="GO:0008236">
    <property type="term" value="F:serine-type peptidase activity"/>
    <property type="evidence" value="ECO:0007669"/>
    <property type="project" value="UniProtKB-KW"/>
</dbReference>
<evidence type="ECO:0000256" key="1">
    <source>
        <dbReference type="ARBA" id="ARBA00004370"/>
    </source>
</evidence>
<dbReference type="CDD" id="cd07018">
    <property type="entry name" value="S49_SppA_67K_type"/>
    <property type="match status" value="1"/>
</dbReference>
<evidence type="ECO:0000256" key="5">
    <source>
        <dbReference type="ARBA" id="ARBA00022825"/>
    </source>
</evidence>
<evidence type="ECO:0000256" key="3">
    <source>
        <dbReference type="ARBA" id="ARBA00022670"/>
    </source>
</evidence>
<proteinExistence type="inferred from homology"/>